<keyword evidence="2" id="KW-1185">Reference proteome</keyword>
<reference evidence="1 2" key="1">
    <citation type="submission" date="2023-07" db="EMBL/GenBank/DDBJ databases">
        <title>Genomic Encyclopedia of Type Strains, Phase IV (KMG-IV): sequencing the most valuable type-strain genomes for metagenomic binning, comparative biology and taxonomic classification.</title>
        <authorList>
            <person name="Goeker M."/>
        </authorList>
    </citation>
    <scope>NUCLEOTIDE SEQUENCE [LARGE SCALE GENOMIC DNA]</scope>
    <source>
        <strain evidence="1 2">DSM 12396</strain>
    </source>
</reference>
<evidence type="ECO:0000313" key="2">
    <source>
        <dbReference type="Proteomes" id="UP001225644"/>
    </source>
</evidence>
<dbReference type="Proteomes" id="UP001225644">
    <property type="component" value="Unassembled WGS sequence"/>
</dbReference>
<dbReference type="EMBL" id="JAUSUX010000029">
    <property type="protein sequence ID" value="MDQ0287537.1"/>
    <property type="molecule type" value="Genomic_DNA"/>
</dbReference>
<evidence type="ECO:0000313" key="1">
    <source>
        <dbReference type="EMBL" id="MDQ0287537.1"/>
    </source>
</evidence>
<sequence>MEKTPLDLGMLPEPLRNLLQNIDPATLEQLKASVDPAALMGFFSNAMEYMRQSLNEKDNQALNQLLAGVMRLMNQQGKG</sequence>
<organism evidence="1 2">
    <name type="scientific">Desulfofundulus luciae</name>
    <dbReference type="NCBI Taxonomy" id="74702"/>
    <lineage>
        <taxon>Bacteria</taxon>
        <taxon>Bacillati</taxon>
        <taxon>Bacillota</taxon>
        <taxon>Clostridia</taxon>
        <taxon>Eubacteriales</taxon>
        <taxon>Peptococcaceae</taxon>
        <taxon>Desulfofundulus</taxon>
    </lineage>
</organism>
<evidence type="ECO:0008006" key="3">
    <source>
        <dbReference type="Google" id="ProtNLM"/>
    </source>
</evidence>
<accession>A0ABU0B4A7</accession>
<name>A0ABU0B4A7_9FIRM</name>
<gene>
    <name evidence="1" type="ORF">J2Z49_002665</name>
</gene>
<dbReference type="RefSeq" id="WP_307403378.1">
    <property type="nucleotide sequence ID" value="NZ_JAUSUX010000029.1"/>
</dbReference>
<comment type="caution">
    <text evidence="1">The sequence shown here is derived from an EMBL/GenBank/DDBJ whole genome shotgun (WGS) entry which is preliminary data.</text>
</comment>
<protein>
    <recommendedName>
        <fullName evidence="3">DUF1641 domain-containing protein</fullName>
    </recommendedName>
</protein>
<proteinExistence type="predicted"/>